<evidence type="ECO:0000313" key="3">
    <source>
        <dbReference type="Proteomes" id="UP000215595"/>
    </source>
</evidence>
<dbReference type="Proteomes" id="UP000215595">
    <property type="component" value="Unassembled WGS sequence"/>
</dbReference>
<dbReference type="SUPFAM" id="SSF52799">
    <property type="entry name" value="(Phosphotyrosine protein) phosphatases II"/>
    <property type="match status" value="1"/>
</dbReference>
<sequence>MDIRPLDETLSASPQIAPEDLPALAAKGFRAVISNRPDGESPDQPSAAELRAAAEAAGLAFAHVPVVGGAISDQDVADFREALATLPEPVLGFCRTGTRTTTLWALARADGGDADQLIARAKEAGYDLAALRPRMTGGRA</sequence>
<proteinExistence type="predicted"/>
<name>A0A258FLF8_9CAUL</name>
<feature type="domain" description="Beta-lactamase hydrolase-like protein phosphatase-like" evidence="1">
    <location>
        <begin position="2"/>
        <end position="109"/>
    </location>
</feature>
<dbReference type="Pfam" id="PF04273">
    <property type="entry name" value="BLH_phosphatase"/>
    <property type="match status" value="1"/>
</dbReference>
<protein>
    <submittedName>
        <fullName evidence="2">TIGR01244 family protein</fullName>
    </submittedName>
</protein>
<dbReference type="InterPro" id="IPR005939">
    <property type="entry name" value="BLH_phosphatase-like"/>
</dbReference>
<dbReference type="AlphaFoldDB" id="A0A258FLF8"/>
<comment type="caution">
    <text evidence="2">The sequence shown here is derived from an EMBL/GenBank/DDBJ whole genome shotgun (WGS) entry which is preliminary data.</text>
</comment>
<evidence type="ECO:0000313" key="2">
    <source>
        <dbReference type="EMBL" id="OYX32612.1"/>
    </source>
</evidence>
<dbReference type="NCBIfam" id="TIGR01244">
    <property type="entry name" value="TIGR01244 family sulfur transferase"/>
    <property type="match status" value="1"/>
</dbReference>
<gene>
    <name evidence="2" type="ORF">B7Z01_10630</name>
</gene>
<dbReference type="Gene3D" id="3.90.190.10">
    <property type="entry name" value="Protein tyrosine phosphatase superfamily"/>
    <property type="match status" value="1"/>
</dbReference>
<accession>A0A258FLF8</accession>
<dbReference type="InterPro" id="IPR029021">
    <property type="entry name" value="Prot-tyrosine_phosphatase-like"/>
</dbReference>
<dbReference type="EMBL" id="NCEB01000021">
    <property type="protein sequence ID" value="OYX32612.1"/>
    <property type="molecule type" value="Genomic_DNA"/>
</dbReference>
<dbReference type="GO" id="GO:0016787">
    <property type="term" value="F:hydrolase activity"/>
    <property type="evidence" value="ECO:0007669"/>
    <property type="project" value="InterPro"/>
</dbReference>
<reference evidence="2 3" key="1">
    <citation type="submission" date="2017-03" db="EMBL/GenBank/DDBJ databases">
        <title>Lifting the veil on microbial sulfur biogeochemistry in mining wastewaters.</title>
        <authorList>
            <person name="Kantor R.S."/>
            <person name="Colenbrander Nelson T."/>
            <person name="Marshall S."/>
            <person name="Bennett D."/>
            <person name="Apte S."/>
            <person name="Camacho D."/>
            <person name="Thomas B.C."/>
            <person name="Warren L.A."/>
            <person name="Banfield J.F."/>
        </authorList>
    </citation>
    <scope>NUCLEOTIDE SEQUENCE [LARGE SCALE GENOMIC DNA]</scope>
    <source>
        <strain evidence="2">32-69-9</strain>
    </source>
</reference>
<organism evidence="2 3">
    <name type="scientific">Brevundimonas subvibrioides</name>
    <dbReference type="NCBI Taxonomy" id="74313"/>
    <lineage>
        <taxon>Bacteria</taxon>
        <taxon>Pseudomonadati</taxon>
        <taxon>Pseudomonadota</taxon>
        <taxon>Alphaproteobacteria</taxon>
        <taxon>Caulobacterales</taxon>
        <taxon>Caulobacteraceae</taxon>
        <taxon>Brevundimonas</taxon>
    </lineage>
</organism>
<evidence type="ECO:0000259" key="1">
    <source>
        <dbReference type="Pfam" id="PF04273"/>
    </source>
</evidence>